<protein>
    <submittedName>
        <fullName evidence="2">Uncharacterized protein</fullName>
    </submittedName>
</protein>
<evidence type="ECO:0000313" key="3">
    <source>
        <dbReference type="Proteomes" id="UP000230002"/>
    </source>
</evidence>
<name>A0A2G8S4C2_9APHY</name>
<reference evidence="2 3" key="1">
    <citation type="journal article" date="2015" name="Sci. Rep.">
        <title>Chromosome-level genome map provides insights into diverse defense mechanisms in the medicinal fungus Ganoderma sinense.</title>
        <authorList>
            <person name="Zhu Y."/>
            <person name="Xu J."/>
            <person name="Sun C."/>
            <person name="Zhou S."/>
            <person name="Xu H."/>
            <person name="Nelson D.R."/>
            <person name="Qian J."/>
            <person name="Song J."/>
            <person name="Luo H."/>
            <person name="Xiang L."/>
            <person name="Li Y."/>
            <person name="Xu Z."/>
            <person name="Ji A."/>
            <person name="Wang L."/>
            <person name="Lu S."/>
            <person name="Hayward A."/>
            <person name="Sun W."/>
            <person name="Li X."/>
            <person name="Schwartz D.C."/>
            <person name="Wang Y."/>
            <person name="Chen S."/>
        </authorList>
    </citation>
    <scope>NUCLEOTIDE SEQUENCE [LARGE SCALE GENOMIC DNA]</scope>
    <source>
        <strain evidence="2 3">ZZ0214-1</strain>
    </source>
</reference>
<comment type="caution">
    <text evidence="2">The sequence shown here is derived from an EMBL/GenBank/DDBJ whole genome shotgun (WGS) entry which is preliminary data.</text>
</comment>
<keyword evidence="3" id="KW-1185">Reference proteome</keyword>
<dbReference type="EMBL" id="AYKW01000023">
    <property type="protein sequence ID" value="PIL28611.1"/>
    <property type="molecule type" value="Genomic_DNA"/>
</dbReference>
<feature type="compositionally biased region" description="Polar residues" evidence="1">
    <location>
        <begin position="19"/>
        <end position="41"/>
    </location>
</feature>
<dbReference type="Proteomes" id="UP000230002">
    <property type="component" value="Unassembled WGS sequence"/>
</dbReference>
<organism evidence="2 3">
    <name type="scientific">Ganoderma sinense ZZ0214-1</name>
    <dbReference type="NCBI Taxonomy" id="1077348"/>
    <lineage>
        <taxon>Eukaryota</taxon>
        <taxon>Fungi</taxon>
        <taxon>Dikarya</taxon>
        <taxon>Basidiomycota</taxon>
        <taxon>Agaricomycotina</taxon>
        <taxon>Agaricomycetes</taxon>
        <taxon>Polyporales</taxon>
        <taxon>Polyporaceae</taxon>
        <taxon>Ganoderma</taxon>
    </lineage>
</organism>
<evidence type="ECO:0000313" key="2">
    <source>
        <dbReference type="EMBL" id="PIL28611.1"/>
    </source>
</evidence>
<dbReference type="AlphaFoldDB" id="A0A2G8S4C2"/>
<sequence>MYTARSSMCSARRALVSAESGNSSTGKQFQFTSQPAMPSTRRNSDGDRGKGAGGKGGVLTVLGRVRVSPPIARRLLQHTRPSRHPGTPFACIRPLSETTARVVAGPGHTAGCARRG</sequence>
<accession>A0A2G8S4C2</accession>
<proteinExistence type="predicted"/>
<feature type="region of interest" description="Disordered" evidence="1">
    <location>
        <begin position="1"/>
        <end position="58"/>
    </location>
</feature>
<gene>
    <name evidence="2" type="ORF">GSI_08653</name>
</gene>
<evidence type="ECO:0000256" key="1">
    <source>
        <dbReference type="SAM" id="MobiDB-lite"/>
    </source>
</evidence>